<reference evidence="2" key="1">
    <citation type="submission" date="2016-10" db="EMBL/GenBank/DDBJ databases">
        <authorList>
            <person name="Varghese N."/>
            <person name="Submissions S."/>
        </authorList>
    </citation>
    <scope>NUCLEOTIDE SEQUENCE [LARGE SCALE GENOMIC DNA]</scope>
    <source>
        <strain evidence="2">DSM 3695</strain>
    </source>
</reference>
<dbReference type="EMBL" id="FOJG01000002">
    <property type="protein sequence ID" value="SEW51873.1"/>
    <property type="molecule type" value="Genomic_DNA"/>
</dbReference>
<organism evidence="1 2">
    <name type="scientific">Chitinophaga arvensicola</name>
    <dbReference type="NCBI Taxonomy" id="29529"/>
    <lineage>
        <taxon>Bacteria</taxon>
        <taxon>Pseudomonadati</taxon>
        <taxon>Bacteroidota</taxon>
        <taxon>Chitinophagia</taxon>
        <taxon>Chitinophagales</taxon>
        <taxon>Chitinophagaceae</taxon>
        <taxon>Chitinophaga</taxon>
    </lineage>
</organism>
<dbReference type="Proteomes" id="UP000199310">
    <property type="component" value="Unassembled WGS sequence"/>
</dbReference>
<proteinExistence type="predicted"/>
<dbReference type="AlphaFoldDB" id="A0A1I0S7S4"/>
<keyword evidence="2" id="KW-1185">Reference proteome</keyword>
<sequence length="31" mass="3518">MSEIVKEIDIAKVYFEELCHLPAAKLLDGLE</sequence>
<accession>A0A1I0S7S4</accession>
<dbReference type="STRING" id="29529.SAMN04488122_4556"/>
<evidence type="ECO:0000313" key="2">
    <source>
        <dbReference type="Proteomes" id="UP000199310"/>
    </source>
</evidence>
<evidence type="ECO:0000313" key="1">
    <source>
        <dbReference type="EMBL" id="SEW51873.1"/>
    </source>
</evidence>
<name>A0A1I0S7S4_9BACT</name>
<gene>
    <name evidence="1" type="ORF">SAMN04488122_4556</name>
</gene>
<protein>
    <submittedName>
        <fullName evidence="1">Uncharacterized protein</fullName>
    </submittedName>
</protein>